<dbReference type="PANTHER" id="PTHR41324">
    <property type="entry name" value="MEMBRANE PROTEIN-RELATED"/>
    <property type="match status" value="1"/>
</dbReference>
<feature type="transmembrane region" description="Helical" evidence="1">
    <location>
        <begin position="12"/>
        <end position="42"/>
    </location>
</feature>
<dbReference type="InterPro" id="IPR018710">
    <property type="entry name" value="DUF2232"/>
</dbReference>
<dbReference type="RefSeq" id="WP_063182926.1">
    <property type="nucleotide sequence ID" value="NZ_LQNT01000011.1"/>
</dbReference>
<name>A0A161RDC0_9BACL</name>
<dbReference type="AlphaFoldDB" id="A0A161RDC0"/>
<organism evidence="2 3">
    <name type="scientific">Bhargavaea cecembensis</name>
    <dbReference type="NCBI Taxonomy" id="394098"/>
    <lineage>
        <taxon>Bacteria</taxon>
        <taxon>Bacillati</taxon>
        <taxon>Bacillota</taxon>
        <taxon>Bacilli</taxon>
        <taxon>Bacillales</taxon>
        <taxon>Caryophanaceae</taxon>
        <taxon>Bhargavaea</taxon>
    </lineage>
</organism>
<evidence type="ECO:0000313" key="2">
    <source>
        <dbReference type="EMBL" id="KZE37562.1"/>
    </source>
</evidence>
<reference evidence="2 3" key="1">
    <citation type="submission" date="2016-01" db="EMBL/GenBank/DDBJ databases">
        <title>Whole genome sequencing of Bhargavaea cecembensis T14.</title>
        <authorList>
            <person name="Hong K.W."/>
        </authorList>
    </citation>
    <scope>NUCLEOTIDE SEQUENCE [LARGE SCALE GENOMIC DNA]</scope>
    <source>
        <strain evidence="2 3">T14</strain>
    </source>
</reference>
<sequence>MGNDNARRLTFGAMMAALFTLLTAITYYVPVLGVLTVFFIPLPLALYSARYSRGPSLTVTGAGVILSLLIAGPGGLILALLNAPVGFIIGDGVRTGKSKLYIFMASGLAVLITGVLQYAAAALLMNMNIIAELTGQMREMYAQAGELMDRMGQKPPEYDEMVSDALLQVQTLIPSAFIFVSYVTAFVTLAILFPVMRKLGTAVPKFPPFRDMKLPAVLLIYYVIILIASLVGEFEPGSTGYLIVMNAMLILRTLFFLQGLSLIAYLLHASGKPGWLLVFAVFLAPLLFPIISLLGIIDIGFKLRGYITGSKGK</sequence>
<dbReference type="OrthoDB" id="2987886at2"/>
<evidence type="ECO:0000313" key="3">
    <source>
        <dbReference type="Proteomes" id="UP000076490"/>
    </source>
</evidence>
<feature type="transmembrane region" description="Helical" evidence="1">
    <location>
        <begin position="172"/>
        <end position="193"/>
    </location>
</feature>
<feature type="transmembrane region" description="Helical" evidence="1">
    <location>
        <begin position="62"/>
        <end position="88"/>
    </location>
</feature>
<feature type="transmembrane region" description="Helical" evidence="1">
    <location>
        <begin position="274"/>
        <end position="297"/>
    </location>
</feature>
<evidence type="ECO:0000256" key="1">
    <source>
        <dbReference type="SAM" id="Phobius"/>
    </source>
</evidence>
<dbReference type="EMBL" id="LQNT01000011">
    <property type="protein sequence ID" value="KZE37562.1"/>
    <property type="molecule type" value="Genomic_DNA"/>
</dbReference>
<gene>
    <name evidence="2" type="ORF">AV656_13475</name>
</gene>
<proteinExistence type="predicted"/>
<dbReference type="Proteomes" id="UP000076490">
    <property type="component" value="Unassembled WGS sequence"/>
</dbReference>
<keyword evidence="1" id="KW-0472">Membrane</keyword>
<evidence type="ECO:0008006" key="4">
    <source>
        <dbReference type="Google" id="ProtNLM"/>
    </source>
</evidence>
<accession>A0A161RDC0</accession>
<keyword evidence="1" id="KW-1133">Transmembrane helix</keyword>
<dbReference type="PANTHER" id="PTHR41324:SF1">
    <property type="entry name" value="DUF2232 DOMAIN-CONTAINING PROTEIN"/>
    <property type="match status" value="1"/>
</dbReference>
<dbReference type="Pfam" id="PF09991">
    <property type="entry name" value="DUF2232"/>
    <property type="match status" value="1"/>
</dbReference>
<feature type="transmembrane region" description="Helical" evidence="1">
    <location>
        <begin position="243"/>
        <end position="267"/>
    </location>
</feature>
<keyword evidence="1" id="KW-0812">Transmembrane</keyword>
<comment type="caution">
    <text evidence="2">The sequence shown here is derived from an EMBL/GenBank/DDBJ whole genome shotgun (WGS) entry which is preliminary data.</text>
</comment>
<protein>
    <recommendedName>
        <fullName evidence="4">DUF2232 domain-containing protein</fullName>
    </recommendedName>
</protein>
<feature type="transmembrane region" description="Helical" evidence="1">
    <location>
        <begin position="214"/>
        <end position="231"/>
    </location>
</feature>
<feature type="transmembrane region" description="Helical" evidence="1">
    <location>
        <begin position="100"/>
        <end position="120"/>
    </location>
</feature>